<sequence length="89" mass="10089">MKGTDRWTKCSATHAVDKIHSDDFLEFSLSTGFFWAHVHKGPCCPQLSCGCLQRYHGFLGWFSGGGSYEQAMRLGTFLRMNTPTLKFSY</sequence>
<proteinExistence type="predicted"/>
<evidence type="ECO:0000313" key="2">
    <source>
        <dbReference type="Proteomes" id="UP001497482"/>
    </source>
</evidence>
<protein>
    <submittedName>
        <fullName evidence="1">Uncharacterized protein</fullName>
    </submittedName>
</protein>
<dbReference type="AlphaFoldDB" id="A0AAV2L2Z8"/>
<dbReference type="Proteomes" id="UP001497482">
    <property type="component" value="Chromosome 20"/>
</dbReference>
<dbReference type="EMBL" id="OZ035842">
    <property type="protein sequence ID" value="CAL1595373.1"/>
    <property type="molecule type" value="Genomic_DNA"/>
</dbReference>
<keyword evidence="2" id="KW-1185">Reference proteome</keyword>
<accession>A0AAV2L2Z8</accession>
<evidence type="ECO:0000313" key="1">
    <source>
        <dbReference type="EMBL" id="CAL1595373.1"/>
    </source>
</evidence>
<gene>
    <name evidence="1" type="ORF">KC01_LOCUS24184</name>
</gene>
<organism evidence="1 2">
    <name type="scientific">Knipowitschia caucasica</name>
    <name type="common">Caucasian dwarf goby</name>
    <name type="synonym">Pomatoschistus caucasicus</name>
    <dbReference type="NCBI Taxonomy" id="637954"/>
    <lineage>
        <taxon>Eukaryota</taxon>
        <taxon>Metazoa</taxon>
        <taxon>Chordata</taxon>
        <taxon>Craniata</taxon>
        <taxon>Vertebrata</taxon>
        <taxon>Euteleostomi</taxon>
        <taxon>Actinopterygii</taxon>
        <taxon>Neopterygii</taxon>
        <taxon>Teleostei</taxon>
        <taxon>Neoteleostei</taxon>
        <taxon>Acanthomorphata</taxon>
        <taxon>Gobiaria</taxon>
        <taxon>Gobiiformes</taxon>
        <taxon>Gobioidei</taxon>
        <taxon>Gobiidae</taxon>
        <taxon>Gobiinae</taxon>
        <taxon>Knipowitschia</taxon>
    </lineage>
</organism>
<name>A0AAV2L2Z8_KNICA</name>
<reference evidence="1 2" key="1">
    <citation type="submission" date="2024-04" db="EMBL/GenBank/DDBJ databases">
        <authorList>
            <person name="Waldvogel A.-M."/>
            <person name="Schoenle A."/>
        </authorList>
    </citation>
    <scope>NUCLEOTIDE SEQUENCE [LARGE SCALE GENOMIC DNA]</scope>
</reference>